<feature type="non-terminal residue" evidence="2">
    <location>
        <position position="150"/>
    </location>
</feature>
<feature type="compositionally biased region" description="Basic and acidic residues" evidence="1">
    <location>
        <begin position="135"/>
        <end position="150"/>
    </location>
</feature>
<feature type="non-terminal residue" evidence="2">
    <location>
        <position position="1"/>
    </location>
</feature>
<evidence type="ECO:0000256" key="1">
    <source>
        <dbReference type="SAM" id="MobiDB-lite"/>
    </source>
</evidence>
<dbReference type="Proteomes" id="UP001166093">
    <property type="component" value="Unassembled WGS sequence"/>
</dbReference>
<evidence type="ECO:0000313" key="3">
    <source>
        <dbReference type="Proteomes" id="UP001166093"/>
    </source>
</evidence>
<reference evidence="2" key="1">
    <citation type="journal article" date="2021" name="Cell">
        <title>Tracing the genetic footprints of vertebrate landing in non-teleost ray-finned fishes.</title>
        <authorList>
            <person name="Bi X."/>
            <person name="Wang K."/>
            <person name="Yang L."/>
            <person name="Pan H."/>
            <person name="Jiang H."/>
            <person name="Wei Q."/>
            <person name="Fang M."/>
            <person name="Yu H."/>
            <person name="Zhu C."/>
            <person name="Cai Y."/>
            <person name="He Y."/>
            <person name="Gan X."/>
            <person name="Zeng H."/>
            <person name="Yu D."/>
            <person name="Zhu Y."/>
            <person name="Jiang H."/>
            <person name="Qiu Q."/>
            <person name="Yang H."/>
            <person name="Zhang Y.E."/>
            <person name="Wang W."/>
            <person name="Zhu M."/>
            <person name="He S."/>
            <person name="Zhang G."/>
        </authorList>
    </citation>
    <scope>NUCLEOTIDE SEQUENCE</scope>
    <source>
        <strain evidence="2">Pddl_001</strain>
    </source>
</reference>
<keyword evidence="3" id="KW-1185">Reference proteome</keyword>
<gene>
    <name evidence="2" type="primary">Prune2_0</name>
    <name evidence="2" type="ORF">GTO93_0021234</name>
</gene>
<dbReference type="EMBL" id="JAAWVQ010177223">
    <property type="protein sequence ID" value="MBN3288619.1"/>
    <property type="molecule type" value="Genomic_DNA"/>
</dbReference>
<evidence type="ECO:0000313" key="2">
    <source>
        <dbReference type="EMBL" id="MBN3288619.1"/>
    </source>
</evidence>
<comment type="caution">
    <text evidence="2">The sequence shown here is derived from an EMBL/GenBank/DDBJ whole genome shotgun (WGS) entry which is preliminary data.</text>
</comment>
<name>A0ABS2YR29_POLSP</name>
<organism evidence="2 3">
    <name type="scientific">Polyodon spathula</name>
    <name type="common">North American paddlefish</name>
    <name type="synonym">Squalus spathula</name>
    <dbReference type="NCBI Taxonomy" id="7913"/>
    <lineage>
        <taxon>Eukaryota</taxon>
        <taxon>Metazoa</taxon>
        <taxon>Chordata</taxon>
        <taxon>Craniata</taxon>
        <taxon>Vertebrata</taxon>
        <taxon>Euteleostomi</taxon>
        <taxon>Actinopterygii</taxon>
        <taxon>Chondrostei</taxon>
        <taxon>Acipenseriformes</taxon>
        <taxon>Polyodontidae</taxon>
        <taxon>Polyodon</taxon>
    </lineage>
</organism>
<protein>
    <submittedName>
        <fullName evidence="2">PRUN2 protein</fullName>
    </submittedName>
</protein>
<proteinExistence type="predicted"/>
<accession>A0ABS2YR29</accession>
<feature type="region of interest" description="Disordered" evidence="1">
    <location>
        <begin position="99"/>
        <end position="150"/>
    </location>
</feature>
<sequence length="150" mass="16980">DYSNCPSLIGDLNTFNDGHHYEGLVLVTTSFQEHYQQCQQVAVYSENLGLLNQISCELEKVQNSSLVLEPIECVLDQIQVYHMEKQDWSVNRELNASEDEFSTEHAHAQLLSSPIADTTDKKVPQTPMNSLLERSPLDDGLAKLFPEENK</sequence>